<keyword evidence="1" id="KW-0812">Transmembrane</keyword>
<evidence type="ECO:0000313" key="3">
    <source>
        <dbReference type="Proteomes" id="UP001443914"/>
    </source>
</evidence>
<keyword evidence="1" id="KW-0472">Membrane</keyword>
<organism evidence="2 3">
    <name type="scientific">Saponaria officinalis</name>
    <name type="common">Common soapwort</name>
    <name type="synonym">Lychnis saponaria</name>
    <dbReference type="NCBI Taxonomy" id="3572"/>
    <lineage>
        <taxon>Eukaryota</taxon>
        <taxon>Viridiplantae</taxon>
        <taxon>Streptophyta</taxon>
        <taxon>Embryophyta</taxon>
        <taxon>Tracheophyta</taxon>
        <taxon>Spermatophyta</taxon>
        <taxon>Magnoliopsida</taxon>
        <taxon>eudicotyledons</taxon>
        <taxon>Gunneridae</taxon>
        <taxon>Pentapetalae</taxon>
        <taxon>Caryophyllales</taxon>
        <taxon>Caryophyllaceae</taxon>
        <taxon>Caryophylleae</taxon>
        <taxon>Saponaria</taxon>
    </lineage>
</organism>
<keyword evidence="1" id="KW-1133">Transmembrane helix</keyword>
<dbReference type="EMBL" id="JBDFQZ010000001">
    <property type="protein sequence ID" value="KAK9757864.1"/>
    <property type="molecule type" value="Genomic_DNA"/>
</dbReference>
<evidence type="ECO:0000313" key="2">
    <source>
        <dbReference type="EMBL" id="KAK9757864.1"/>
    </source>
</evidence>
<dbReference type="Proteomes" id="UP001443914">
    <property type="component" value="Unassembled WGS sequence"/>
</dbReference>
<keyword evidence="3" id="KW-1185">Reference proteome</keyword>
<dbReference type="AlphaFoldDB" id="A0AAW1NGE4"/>
<proteinExistence type="predicted"/>
<name>A0AAW1NGE4_SAPOF</name>
<comment type="caution">
    <text evidence="2">The sequence shown here is derived from an EMBL/GenBank/DDBJ whole genome shotgun (WGS) entry which is preliminary data.</text>
</comment>
<gene>
    <name evidence="2" type="ORF">RND81_01G191400</name>
</gene>
<evidence type="ECO:0000256" key="1">
    <source>
        <dbReference type="SAM" id="Phobius"/>
    </source>
</evidence>
<accession>A0AAW1NGE4</accession>
<feature type="transmembrane region" description="Helical" evidence="1">
    <location>
        <begin position="261"/>
        <end position="286"/>
    </location>
</feature>
<dbReference type="PANTHER" id="PTHR33512">
    <property type="entry name" value="PROTEIN, PUTATIVE (DUF1191)-RELATED"/>
    <property type="match status" value="1"/>
</dbReference>
<sequence length="332" mass="37297">MGLNCNIGWYAITLWFIILKKSCFTTFSLTIHNTSIVNTNIDPSLLDDYLYKYSSRSISKNHHTGVLFHVSLPSNFSGITMSIVWLRRSTIWSKGANFSTIEIPPKVIKMQHVKRFALMYENFGNMSSHYFDLPGYEILSSIIGFTVYNATDLSQTTNPQKLNVNVSGEPIKVKFPDNQVKLSKEKNLNNIKCVKIDPVNGLIVLSNIIRSNICLTRSIGLFAIAMPRVNVSDSTPTPAPTPALHVSSHRKGVKFAIWKRWLIGFIVGIMALILLISGCVICYKTIRLMKIAKMERKAEKSESLNTMWIGTSKMPLAHVTRTQAVLENDLAP</sequence>
<dbReference type="InterPro" id="IPR010605">
    <property type="entry name" value="DUF1191"/>
</dbReference>
<protein>
    <submittedName>
        <fullName evidence="2">Uncharacterized protein</fullName>
    </submittedName>
</protein>
<dbReference type="Pfam" id="PF06697">
    <property type="entry name" value="DUF1191"/>
    <property type="match status" value="1"/>
</dbReference>
<dbReference type="GO" id="GO:0016020">
    <property type="term" value="C:membrane"/>
    <property type="evidence" value="ECO:0007669"/>
    <property type="project" value="TreeGrafter"/>
</dbReference>
<dbReference type="PANTHER" id="PTHR33512:SF7">
    <property type="entry name" value="LEGUME LECTIN DOMAIN-CONTAINING PROTEIN"/>
    <property type="match status" value="1"/>
</dbReference>
<reference evidence="2" key="1">
    <citation type="submission" date="2024-03" db="EMBL/GenBank/DDBJ databases">
        <title>WGS assembly of Saponaria officinalis var. Norfolk2.</title>
        <authorList>
            <person name="Jenkins J."/>
            <person name="Shu S."/>
            <person name="Grimwood J."/>
            <person name="Barry K."/>
            <person name="Goodstein D."/>
            <person name="Schmutz J."/>
            <person name="Leebens-Mack J."/>
            <person name="Osbourn A."/>
        </authorList>
    </citation>
    <scope>NUCLEOTIDE SEQUENCE [LARGE SCALE GENOMIC DNA]</scope>
    <source>
        <strain evidence="2">JIC</strain>
    </source>
</reference>